<keyword evidence="2" id="KW-1185">Reference proteome</keyword>
<proteinExistence type="predicted"/>
<evidence type="ECO:0000313" key="1">
    <source>
        <dbReference type="EMBL" id="MBE5037307.1"/>
    </source>
</evidence>
<gene>
    <name evidence="1" type="ORF">INF35_05895</name>
</gene>
<sequence>MLTKEEKSEIAKMIRLAKNPKSQIKICMQLYCCSRKEVVDCIPGGEQAVAEFPSNRKDPYTREQKYTYCMRYCRGEWEALMRELRINEKSVLVKKINKWKGSFPGTVWPKPPLDPRMIRMCREWWSGASTYELAMRMGTSCGSCRDRLKSFVRNHPEVVADLEDNRRRKRK</sequence>
<dbReference type="Proteomes" id="UP000768567">
    <property type="component" value="Unassembled WGS sequence"/>
</dbReference>
<reference evidence="1 2" key="1">
    <citation type="submission" date="2020-10" db="EMBL/GenBank/DDBJ databases">
        <title>ChiBAC.</title>
        <authorList>
            <person name="Zenner C."/>
            <person name="Hitch T.C.A."/>
            <person name="Clavel T."/>
        </authorList>
    </citation>
    <scope>NUCLEOTIDE SEQUENCE [LARGE SCALE GENOMIC DNA]</scope>
    <source>
        <strain evidence="1 2">DSM 109015</strain>
    </source>
</reference>
<evidence type="ECO:0000313" key="2">
    <source>
        <dbReference type="Proteomes" id="UP000768567"/>
    </source>
</evidence>
<accession>A0ABR9R2C4</accession>
<comment type="caution">
    <text evidence="1">The sequence shown here is derived from an EMBL/GenBank/DDBJ whole genome shotgun (WGS) entry which is preliminary data.</text>
</comment>
<dbReference type="RefSeq" id="WP_193500600.1">
    <property type="nucleotide sequence ID" value="NZ_JADCKC010000002.1"/>
</dbReference>
<name>A0ABR9R2C4_9FIRM</name>
<organism evidence="1 2">
    <name type="scientific">Gemmiger gallinarum</name>
    <dbReference type="NCBI Taxonomy" id="2779354"/>
    <lineage>
        <taxon>Bacteria</taxon>
        <taxon>Bacillati</taxon>
        <taxon>Bacillota</taxon>
        <taxon>Clostridia</taxon>
        <taxon>Eubacteriales</taxon>
        <taxon>Gemmiger</taxon>
    </lineage>
</organism>
<dbReference type="EMBL" id="JADCKC010000002">
    <property type="protein sequence ID" value="MBE5037307.1"/>
    <property type="molecule type" value="Genomic_DNA"/>
</dbReference>
<protein>
    <submittedName>
        <fullName evidence="1">Uncharacterized protein</fullName>
    </submittedName>
</protein>